<dbReference type="RefSeq" id="WP_155860340.1">
    <property type="nucleotide sequence ID" value="NZ_JAHWXT010000001.1"/>
</dbReference>
<dbReference type="AlphaFoldDB" id="A0A8X8GH81"/>
<sequence length="196" mass="22861">MNNLIKMLSSIKAEKNHFIEHLDRIEGYTEDEIYQIELSHNISIHGQFKELLMTMGKCSGGLLFGDNFYIYNSFRGLGFGKERQNDLMQEDDPTVKFLENCGVDDLVEKQYFEICGENEHLNVFFMYTKDENDFIYEIDKNTYTVTKYGTLFDYLVRYRKSIGSYSTGGTVRGDEYANFFESLTTGRLLKKSSTLY</sequence>
<comment type="caution">
    <text evidence="1">The sequence shown here is derived from an EMBL/GenBank/DDBJ whole genome shotgun (WGS) entry which is preliminary data.</text>
</comment>
<name>A0A8X8GH81_ACIGI</name>
<dbReference type="InterPro" id="IPR037883">
    <property type="entry name" value="Knr4/Smi1-like_sf"/>
</dbReference>
<organism evidence="1 2">
    <name type="scientific">Acinetobacter guillouiae</name>
    <name type="common">Acinetobacter genomosp. 11</name>
    <dbReference type="NCBI Taxonomy" id="106649"/>
    <lineage>
        <taxon>Bacteria</taxon>
        <taxon>Pseudomonadati</taxon>
        <taxon>Pseudomonadota</taxon>
        <taxon>Gammaproteobacteria</taxon>
        <taxon>Moraxellales</taxon>
        <taxon>Moraxellaceae</taxon>
        <taxon>Acinetobacter</taxon>
    </lineage>
</organism>
<gene>
    <name evidence="1" type="ORF">KW868_02020</name>
</gene>
<proteinExistence type="predicted"/>
<accession>A0A8X8GH81</accession>
<evidence type="ECO:0008006" key="3">
    <source>
        <dbReference type="Google" id="ProtNLM"/>
    </source>
</evidence>
<protein>
    <recommendedName>
        <fullName evidence="3">SMI1/KNR4 family protein</fullName>
    </recommendedName>
</protein>
<dbReference type="Proteomes" id="UP000887320">
    <property type="component" value="Unassembled WGS sequence"/>
</dbReference>
<dbReference type="SUPFAM" id="SSF160631">
    <property type="entry name" value="SMI1/KNR4-like"/>
    <property type="match status" value="1"/>
</dbReference>
<dbReference type="EMBL" id="JAHWXT010000001">
    <property type="protein sequence ID" value="MCF0263254.1"/>
    <property type="molecule type" value="Genomic_DNA"/>
</dbReference>
<reference evidence="1" key="1">
    <citation type="submission" date="2021-07" db="EMBL/GenBank/DDBJ databases">
        <authorList>
            <person name="Fernandez M."/>
            <person name="Pereira P."/>
            <person name="Torres Tejerizo G.A."/>
            <person name="Gonzalez P."/>
            <person name="Agostini E."/>
        </authorList>
    </citation>
    <scope>NUCLEOTIDE SEQUENCE</scope>
    <source>
        <strain evidence="1">SFC 500-1A</strain>
    </source>
</reference>
<evidence type="ECO:0000313" key="2">
    <source>
        <dbReference type="Proteomes" id="UP000887320"/>
    </source>
</evidence>
<dbReference type="Gene3D" id="3.40.1580.10">
    <property type="entry name" value="SMI1/KNR4-like"/>
    <property type="match status" value="1"/>
</dbReference>
<evidence type="ECO:0000313" key="1">
    <source>
        <dbReference type="EMBL" id="MCF0263254.1"/>
    </source>
</evidence>